<dbReference type="Proteomes" id="UP000246591">
    <property type="component" value="Segment"/>
</dbReference>
<accession>A0A2U8UKG1</accession>
<sequence>MSPGRGIVSAMSCDWPVDEGCMAALPDLPDDPTPEQQEAHDAALARREGAIGLAVQVMWALSGRQFGLCETIARPCPAPRIGDSLWRGSPILIWDGSDWLNSGCGCVSRCRRIGPRMIHLPGPVVEVAEVEFAGQIVDPSRYRLEGDVLYLDREWPSQDLGRPLGEPGTWSVLYTRGRAVPPGIDRLTGLLAEEFDKACRGDGKCRLPRQVTAMSRQGVSYQMYDPTQFYAVGKTGLPEIDMWLASVNPNHIAQAPVVL</sequence>
<gene>
    <name evidence="1" type="primary">23</name>
    <name evidence="1" type="ORF">PBI_SOUR_23</name>
</gene>
<reference evidence="2" key="1">
    <citation type="submission" date="2018-03" db="EMBL/GenBank/DDBJ databases">
        <authorList>
            <person name="Keele B.F."/>
        </authorList>
    </citation>
    <scope>NUCLEOTIDE SEQUENCE [LARGE SCALE GENOMIC DNA]</scope>
</reference>
<evidence type="ECO:0000313" key="2">
    <source>
        <dbReference type="Proteomes" id="UP000246591"/>
    </source>
</evidence>
<dbReference type="KEGG" id="vg:40102488"/>
<organism evidence="1 2">
    <name type="scientific">Gordonia phage Sour</name>
    <dbReference type="NCBI Taxonomy" id="2182349"/>
    <lineage>
        <taxon>Viruses</taxon>
        <taxon>Duplodnaviria</taxon>
        <taxon>Heunggongvirae</taxon>
        <taxon>Uroviricota</taxon>
        <taxon>Caudoviricetes</taxon>
        <taxon>Sourvirus</taxon>
        <taxon>Sourvirus sour</taxon>
    </lineage>
</organism>
<keyword evidence="2" id="KW-1185">Reference proteome</keyword>
<name>A0A2U8UKG1_9CAUD</name>
<proteinExistence type="predicted"/>
<protein>
    <submittedName>
        <fullName evidence="1">Head-to-tail adaptor</fullName>
    </submittedName>
</protein>
<dbReference type="GeneID" id="40102488"/>
<dbReference type="RefSeq" id="YP_009625594.1">
    <property type="nucleotide sequence ID" value="NC_042132.1"/>
</dbReference>
<dbReference type="EMBL" id="MH153810">
    <property type="protein sequence ID" value="AWN04224.1"/>
    <property type="molecule type" value="Genomic_DNA"/>
</dbReference>
<evidence type="ECO:0000313" key="1">
    <source>
        <dbReference type="EMBL" id="AWN04224.1"/>
    </source>
</evidence>